<evidence type="ECO:0000313" key="1">
    <source>
        <dbReference type="EMBL" id="RWX00910.1"/>
    </source>
</evidence>
<dbReference type="EMBL" id="SBII01000004">
    <property type="protein sequence ID" value="RWX00910.1"/>
    <property type="molecule type" value="Genomic_DNA"/>
</dbReference>
<sequence length="166" mass="17896">MTPADIKQKLREVVGANPNHPIRGIVTATNGQTCSVKLISGLELPDVRLKVAISDSGDYMLITPKIGTDVLLISGDGTLDDLTILKADQVHKIEIKQGGLVVLFDSADNKVSIKNSEVSLKDIFTDQAALLKQLKVSTPQGPSGTPLPNTILAIEQWETKFNKLLK</sequence>
<gene>
    <name evidence="1" type="ORF">EPI11_07770</name>
</gene>
<evidence type="ECO:0000313" key="2">
    <source>
        <dbReference type="Proteomes" id="UP000287527"/>
    </source>
</evidence>
<dbReference type="RefSeq" id="WP_128389392.1">
    <property type="nucleotide sequence ID" value="NZ_SBII01000004.1"/>
</dbReference>
<reference evidence="1 2" key="1">
    <citation type="submission" date="2019-01" db="EMBL/GenBank/DDBJ databases">
        <title>Flavobacterium sp. nov.,isolated from freshwater.</title>
        <authorList>
            <person name="Zhang R."/>
            <person name="Du Z.-J."/>
        </authorList>
    </citation>
    <scope>NUCLEOTIDE SEQUENCE [LARGE SCALE GENOMIC DNA]</scope>
    <source>
        <strain evidence="1 2">1E403</strain>
    </source>
</reference>
<keyword evidence="2" id="KW-1185">Reference proteome</keyword>
<name>A0A3S3QLI4_9FLAO</name>
<dbReference type="Proteomes" id="UP000287527">
    <property type="component" value="Unassembled WGS sequence"/>
</dbReference>
<dbReference type="AlphaFoldDB" id="A0A3S3QLI4"/>
<organism evidence="1 2">
    <name type="scientific">Flavobacterium cerinum</name>
    <dbReference type="NCBI Taxonomy" id="2502784"/>
    <lineage>
        <taxon>Bacteria</taxon>
        <taxon>Pseudomonadati</taxon>
        <taxon>Bacteroidota</taxon>
        <taxon>Flavobacteriia</taxon>
        <taxon>Flavobacteriales</taxon>
        <taxon>Flavobacteriaceae</taxon>
        <taxon>Flavobacterium</taxon>
    </lineage>
</organism>
<proteinExistence type="predicted"/>
<comment type="caution">
    <text evidence="1">The sequence shown here is derived from an EMBL/GenBank/DDBJ whole genome shotgun (WGS) entry which is preliminary data.</text>
</comment>
<accession>A0A3S3QLI4</accession>
<protein>
    <submittedName>
        <fullName evidence="1">Uncharacterized protein</fullName>
    </submittedName>
</protein>
<dbReference type="OrthoDB" id="1252911at2"/>